<evidence type="ECO:0000259" key="2">
    <source>
        <dbReference type="Pfam" id="PF08540"/>
    </source>
</evidence>
<feature type="domain" description="Hydroxymethylglutaryl-coenzyme A synthase C-terminal" evidence="2">
    <location>
        <begin position="10"/>
        <end position="79"/>
    </location>
</feature>
<dbReference type="InterPro" id="IPR016039">
    <property type="entry name" value="Thiolase-like"/>
</dbReference>
<evidence type="ECO:0000313" key="4">
    <source>
        <dbReference type="Proteomes" id="UP000824782"/>
    </source>
</evidence>
<evidence type="ECO:0000313" key="3">
    <source>
        <dbReference type="EMBL" id="KAG8598860.1"/>
    </source>
</evidence>
<keyword evidence="4" id="KW-1185">Reference proteome</keyword>
<comment type="caution">
    <text evidence="3">The sequence shown here is derived from an EMBL/GenBank/DDBJ whole genome shotgun (WGS) entry which is preliminary data.</text>
</comment>
<dbReference type="Proteomes" id="UP000824782">
    <property type="component" value="Unassembled WGS sequence"/>
</dbReference>
<name>A0AAV7DPB9_ENGPU</name>
<organism evidence="3 4">
    <name type="scientific">Engystomops pustulosus</name>
    <name type="common">Tungara frog</name>
    <name type="synonym">Physalaemus pustulosus</name>
    <dbReference type="NCBI Taxonomy" id="76066"/>
    <lineage>
        <taxon>Eukaryota</taxon>
        <taxon>Metazoa</taxon>
        <taxon>Chordata</taxon>
        <taxon>Craniata</taxon>
        <taxon>Vertebrata</taxon>
        <taxon>Euteleostomi</taxon>
        <taxon>Amphibia</taxon>
        <taxon>Batrachia</taxon>
        <taxon>Anura</taxon>
        <taxon>Neobatrachia</taxon>
        <taxon>Hyloidea</taxon>
        <taxon>Leptodactylidae</taxon>
        <taxon>Leiuperinae</taxon>
        <taxon>Engystomops</taxon>
    </lineage>
</organism>
<dbReference type="InterPro" id="IPR013746">
    <property type="entry name" value="HMG_CoA_synt_C_dom"/>
</dbReference>
<dbReference type="PANTHER" id="PTHR43323">
    <property type="entry name" value="3-HYDROXY-3-METHYLGLUTARYL COENZYME A SYNTHASE"/>
    <property type="match status" value="1"/>
</dbReference>
<evidence type="ECO:0000256" key="1">
    <source>
        <dbReference type="ARBA" id="ARBA00022679"/>
    </source>
</evidence>
<dbReference type="SUPFAM" id="SSF53901">
    <property type="entry name" value="Thiolase-like"/>
    <property type="match status" value="1"/>
</dbReference>
<proteinExistence type="predicted"/>
<protein>
    <recommendedName>
        <fullName evidence="2">Hydroxymethylglutaryl-coenzyme A synthase C-terminal domain-containing protein</fullName>
    </recommendedName>
</protein>
<accession>A0AAV7DPB9</accession>
<dbReference type="GO" id="GO:0010142">
    <property type="term" value="P:farnesyl diphosphate biosynthetic process, mevalonate pathway"/>
    <property type="evidence" value="ECO:0007669"/>
    <property type="project" value="InterPro"/>
</dbReference>
<reference evidence="3" key="1">
    <citation type="thesis" date="2020" institute="ProQuest LLC" country="789 East Eisenhower Parkway, Ann Arbor, MI, USA">
        <title>Comparative Genomics and Chromosome Evolution.</title>
        <authorList>
            <person name="Mudd A.B."/>
        </authorList>
    </citation>
    <scope>NUCLEOTIDE SEQUENCE</scope>
    <source>
        <strain evidence="3">237g6f4</strain>
        <tissue evidence="3">Blood</tissue>
    </source>
</reference>
<keyword evidence="1" id="KW-0808">Transferase</keyword>
<dbReference type="GO" id="GO:0004421">
    <property type="term" value="F:hydroxymethylglutaryl-CoA synthase activity"/>
    <property type="evidence" value="ECO:0007669"/>
    <property type="project" value="InterPro"/>
</dbReference>
<dbReference type="PANTHER" id="PTHR43323:SF2">
    <property type="entry name" value="HYDROXYMETHYLGLUTARYL-COA SYNTHASE"/>
    <property type="match status" value="1"/>
</dbReference>
<dbReference type="Pfam" id="PF08540">
    <property type="entry name" value="HMG_CoA_synt_C"/>
    <property type="match status" value="1"/>
</dbReference>
<sequence length="128" mass="14212">MLSPLGSSLDKLTSSLSDLKARLDSRRNVPPSVFAENMKLREDTHHLASYIPQGSVDDLFAGTWYLVRVDEKHRRYYARTSLLNDGPLEAALESVHSTNSSEHFPSPAKKVPRIPTETEAIAVANGEH</sequence>
<dbReference type="EMBL" id="WNYA01000001">
    <property type="protein sequence ID" value="KAG8598860.1"/>
    <property type="molecule type" value="Genomic_DNA"/>
</dbReference>
<dbReference type="Gene3D" id="3.40.47.10">
    <property type="match status" value="1"/>
</dbReference>
<dbReference type="GO" id="GO:0006084">
    <property type="term" value="P:acetyl-CoA metabolic process"/>
    <property type="evidence" value="ECO:0007669"/>
    <property type="project" value="InterPro"/>
</dbReference>
<dbReference type="AlphaFoldDB" id="A0AAV7DPB9"/>
<gene>
    <name evidence="3" type="ORF">GDO81_002767</name>
</gene>